<keyword evidence="3" id="KW-1185">Reference proteome</keyword>
<dbReference type="Gene3D" id="2.40.128.630">
    <property type="match status" value="1"/>
</dbReference>
<dbReference type="InterPro" id="IPR011047">
    <property type="entry name" value="Quinoprotein_ADH-like_sf"/>
</dbReference>
<dbReference type="PANTHER" id="PTHR34512">
    <property type="entry name" value="CELL SURFACE PROTEIN"/>
    <property type="match status" value="1"/>
</dbReference>
<evidence type="ECO:0000313" key="3">
    <source>
        <dbReference type="Proteomes" id="UP001596434"/>
    </source>
</evidence>
<dbReference type="SUPFAM" id="SSF50998">
    <property type="entry name" value="Quinoprotein alcohol dehydrogenase-like"/>
    <property type="match status" value="2"/>
</dbReference>
<dbReference type="AlphaFoldDB" id="A0ABD5ZWG2"/>
<dbReference type="Gene3D" id="2.130.10.10">
    <property type="entry name" value="YVTN repeat-like/Quinoprotein amine dehydrogenase"/>
    <property type="match status" value="1"/>
</dbReference>
<comment type="caution">
    <text evidence="2">The sequence shown here is derived from an EMBL/GenBank/DDBJ whole genome shotgun (WGS) entry which is preliminary data.</text>
</comment>
<dbReference type="Pfam" id="PF13360">
    <property type="entry name" value="PQQ_2"/>
    <property type="match status" value="2"/>
</dbReference>
<protein>
    <submittedName>
        <fullName evidence="2">PQQ-binding-like beta-propeller repeat protein</fullName>
    </submittedName>
</protein>
<feature type="domain" description="Pyrrolo-quinoline quinone repeat" evidence="1">
    <location>
        <begin position="96"/>
        <end position="177"/>
    </location>
</feature>
<dbReference type="Proteomes" id="UP001596434">
    <property type="component" value="Unassembled WGS sequence"/>
</dbReference>
<dbReference type="InterPro" id="IPR018391">
    <property type="entry name" value="PQQ_b-propeller_rpt"/>
</dbReference>
<dbReference type="InterPro" id="IPR002372">
    <property type="entry name" value="PQQ_rpt_dom"/>
</dbReference>
<dbReference type="RefSeq" id="WP_379702889.1">
    <property type="nucleotide sequence ID" value="NZ_JBHTAT010000001.1"/>
</dbReference>
<dbReference type="InterPro" id="IPR015943">
    <property type="entry name" value="WD40/YVTN_repeat-like_dom_sf"/>
</dbReference>
<dbReference type="GeneID" id="96953012"/>
<proteinExistence type="predicted"/>
<feature type="domain" description="Pyrrolo-quinoline quinone repeat" evidence="1">
    <location>
        <begin position="183"/>
        <end position="393"/>
    </location>
</feature>
<reference evidence="2 3" key="1">
    <citation type="journal article" date="2019" name="Int. J. Syst. Evol. Microbiol.">
        <title>The Global Catalogue of Microorganisms (GCM) 10K type strain sequencing project: providing services to taxonomists for standard genome sequencing and annotation.</title>
        <authorList>
            <consortium name="The Broad Institute Genomics Platform"/>
            <consortium name="The Broad Institute Genome Sequencing Center for Infectious Disease"/>
            <person name="Wu L."/>
            <person name="Ma J."/>
        </authorList>
    </citation>
    <scope>NUCLEOTIDE SEQUENCE [LARGE SCALE GENOMIC DNA]</scope>
    <source>
        <strain evidence="2 3">GX21</strain>
    </source>
</reference>
<evidence type="ECO:0000313" key="2">
    <source>
        <dbReference type="EMBL" id="MFC7254691.1"/>
    </source>
</evidence>
<dbReference type="PANTHER" id="PTHR34512:SF30">
    <property type="entry name" value="OUTER MEMBRANE PROTEIN ASSEMBLY FACTOR BAMB"/>
    <property type="match status" value="1"/>
</dbReference>
<sequence>MVTRRHTLALLGSTATVGLAGCLGGSSDPDPPATVTERPVDVSGSIPQYQVGAGNAGTLPDSAPSAPTVAWRRTPNRYDAAQPTVDGDAIYVAFDGDLVKLAIDDGDEVWTVDAGHAADATPALHDDTVYATVWNGGESVPRGLVAVDAGDGSERWRALTENDVNASPTPTGDAVFVGGGFENGEVAAVEHDGTVRWRRDLGEYSAAPAVVGDRVVYATGEAASVVALDAVTGDRLWERSVDGRAVAAPTVAGDAVVVADERGGIRSLGVDTGDVRWNASVVGAVRRSVAVDEVIVATHEGGATALTPRGDERWTADLGGDPTEPMLTEDAVLVGTGRDVVALARSDGTERWRVETRERNYTDVVLQGVTGAPVAVDGTVFAATQAGDVYALDDG</sequence>
<organism evidence="2 3">
    <name type="scientific">Haloplanus litoreus</name>
    <dbReference type="NCBI Taxonomy" id="767515"/>
    <lineage>
        <taxon>Archaea</taxon>
        <taxon>Methanobacteriati</taxon>
        <taxon>Methanobacteriota</taxon>
        <taxon>Stenosarchaea group</taxon>
        <taxon>Halobacteria</taxon>
        <taxon>Halobacteriales</taxon>
        <taxon>Haloferacaceae</taxon>
        <taxon>Haloplanus</taxon>
    </lineage>
</organism>
<name>A0ABD5ZWG2_9EURY</name>
<dbReference type="PROSITE" id="PS51257">
    <property type="entry name" value="PROKAR_LIPOPROTEIN"/>
    <property type="match status" value="1"/>
</dbReference>
<accession>A0ABD5ZWG2</accession>
<gene>
    <name evidence="2" type="ORF">ACFQKE_05140</name>
</gene>
<evidence type="ECO:0000259" key="1">
    <source>
        <dbReference type="Pfam" id="PF13360"/>
    </source>
</evidence>
<dbReference type="EMBL" id="JBHTAT010000001">
    <property type="protein sequence ID" value="MFC7254691.1"/>
    <property type="molecule type" value="Genomic_DNA"/>
</dbReference>
<dbReference type="SMART" id="SM00564">
    <property type="entry name" value="PQQ"/>
    <property type="match status" value="6"/>
</dbReference>